<dbReference type="AlphaFoldDB" id="A0AAW0GBF2"/>
<dbReference type="EMBL" id="JASBNA010000009">
    <property type="protein sequence ID" value="KAK7688964.1"/>
    <property type="molecule type" value="Genomic_DNA"/>
</dbReference>
<sequence length="566" mass="64032">MNTVLSIREIQHELDTELFSRLSVSGTEQVDCLLKEQRGIIKGLQDSLVKHHRIVAAIQAHRNSFVPTINSILPSEILAEIFLQLVHVYKLQFDKYYWMKITHVCRYWRDVALSFPRLFSDIHFPTRDHHKFEELIRLSDTTPLTLHVDDYYSDDEDGSRSWEAIAPHLSRTRSLLMRIIPPLGTSWPYCPQMASLAWKVPPDADPFRSKDAVHSALVCMPNLRSLTSNIYILGAVWFKMPFASTLTSLEICHNRCSSPSLEELGAALSVLTSLTTLILEGVRKGCYKLSTSSHVSCPQLPHLQLLRLHGIDTEVANILKLPFRSAAIGMKLNADGYYTDGVALMSIYSRLTTILQGGPQGMLNREIRVCRINIRCSDFQRTVQIKIWEGDQVAYPEPPVLDFFFDYPSRNPQTSLSFFELYDRLIVGLWPLVSNTRVLHIDGGVSVTDNHLLAAQIEHEIIQCLGSAKLLGSMYDTVSLPHIQELRISFIGPVAAFGDPSLKALVGPLSSRLERGYKLENLIIVDNCYPSTPNDHHQFAQDLVQNLSAIVGRVEVRYEVGGWYCY</sequence>
<reference evidence="1 2" key="1">
    <citation type="submission" date="2022-09" db="EMBL/GenBank/DDBJ databases">
        <authorList>
            <person name="Palmer J.M."/>
        </authorList>
    </citation>
    <scope>NUCLEOTIDE SEQUENCE [LARGE SCALE GENOMIC DNA]</scope>
    <source>
        <strain evidence="1 2">DSM 7382</strain>
    </source>
</reference>
<keyword evidence="2" id="KW-1185">Reference proteome</keyword>
<gene>
    <name evidence="1" type="ORF">QCA50_007655</name>
</gene>
<proteinExistence type="predicted"/>
<accession>A0AAW0GBF2</accession>
<evidence type="ECO:0008006" key="3">
    <source>
        <dbReference type="Google" id="ProtNLM"/>
    </source>
</evidence>
<organism evidence="1 2">
    <name type="scientific">Cerrena zonata</name>
    <dbReference type="NCBI Taxonomy" id="2478898"/>
    <lineage>
        <taxon>Eukaryota</taxon>
        <taxon>Fungi</taxon>
        <taxon>Dikarya</taxon>
        <taxon>Basidiomycota</taxon>
        <taxon>Agaricomycotina</taxon>
        <taxon>Agaricomycetes</taxon>
        <taxon>Polyporales</taxon>
        <taxon>Cerrenaceae</taxon>
        <taxon>Cerrena</taxon>
    </lineage>
</organism>
<comment type="caution">
    <text evidence="1">The sequence shown here is derived from an EMBL/GenBank/DDBJ whole genome shotgun (WGS) entry which is preliminary data.</text>
</comment>
<dbReference type="InterPro" id="IPR032675">
    <property type="entry name" value="LRR_dom_sf"/>
</dbReference>
<evidence type="ECO:0000313" key="2">
    <source>
        <dbReference type="Proteomes" id="UP001385951"/>
    </source>
</evidence>
<dbReference type="SUPFAM" id="SSF52047">
    <property type="entry name" value="RNI-like"/>
    <property type="match status" value="1"/>
</dbReference>
<evidence type="ECO:0000313" key="1">
    <source>
        <dbReference type="EMBL" id="KAK7688964.1"/>
    </source>
</evidence>
<protein>
    <recommendedName>
        <fullName evidence="3">F-box domain-containing protein</fullName>
    </recommendedName>
</protein>
<dbReference type="Gene3D" id="3.80.10.10">
    <property type="entry name" value="Ribonuclease Inhibitor"/>
    <property type="match status" value="1"/>
</dbReference>
<name>A0AAW0GBF2_9APHY</name>
<dbReference type="Proteomes" id="UP001385951">
    <property type="component" value="Unassembled WGS sequence"/>
</dbReference>